<dbReference type="InterPro" id="IPR009000">
    <property type="entry name" value="Transl_B-barrel_sf"/>
</dbReference>
<evidence type="ECO:0000313" key="13">
    <source>
        <dbReference type="Proteomes" id="UP000317894"/>
    </source>
</evidence>
<name>A0A552UAR7_9SPHN</name>
<dbReference type="Gene3D" id="2.40.30.10">
    <property type="entry name" value="Translation factors"/>
    <property type="match status" value="1"/>
</dbReference>
<comment type="similarity">
    <text evidence="1 8 9">Belongs to the universal ribosomal protein uL3 family.</text>
</comment>
<keyword evidence="5 8" id="KW-0689">Ribosomal protein</keyword>
<gene>
    <name evidence="8" type="primary">rplC</name>
    <name evidence="12" type="ORF">FMM06_12955</name>
</gene>
<organism evidence="12 13">
    <name type="scientific">Glacieibacterium frigidum</name>
    <dbReference type="NCBI Taxonomy" id="2593303"/>
    <lineage>
        <taxon>Bacteria</taxon>
        <taxon>Pseudomonadati</taxon>
        <taxon>Pseudomonadota</taxon>
        <taxon>Alphaproteobacteria</taxon>
        <taxon>Sphingomonadales</taxon>
        <taxon>Sphingosinicellaceae</taxon>
        <taxon>Glacieibacterium</taxon>
    </lineage>
</organism>
<keyword evidence="13" id="KW-1185">Reference proteome</keyword>
<evidence type="ECO:0000256" key="6">
    <source>
        <dbReference type="ARBA" id="ARBA00023274"/>
    </source>
</evidence>
<evidence type="ECO:0000256" key="1">
    <source>
        <dbReference type="ARBA" id="ARBA00006540"/>
    </source>
</evidence>
<dbReference type="EMBL" id="VJWA01000002">
    <property type="protein sequence ID" value="TRW15302.1"/>
    <property type="molecule type" value="Genomic_DNA"/>
</dbReference>
<dbReference type="InterPro" id="IPR019926">
    <property type="entry name" value="Ribosomal_uL3_CS"/>
</dbReference>
<feature type="region of interest" description="Disordered" evidence="11">
    <location>
        <begin position="140"/>
        <end position="170"/>
    </location>
</feature>
<reference evidence="12 13" key="1">
    <citation type="submission" date="2019-07" db="EMBL/GenBank/DDBJ databases">
        <title>Novel species isolated from glacier.</title>
        <authorList>
            <person name="Liu Q."/>
            <person name="Xin Y.-H."/>
        </authorList>
    </citation>
    <scope>NUCLEOTIDE SEQUENCE [LARGE SCALE GENOMIC DNA]</scope>
    <source>
        <strain evidence="12 13">LB1R16</strain>
    </source>
</reference>
<dbReference type="Proteomes" id="UP000317894">
    <property type="component" value="Unassembled WGS sequence"/>
</dbReference>
<comment type="caution">
    <text evidence="12">The sequence shown here is derived from an EMBL/GenBank/DDBJ whole genome shotgun (WGS) entry which is preliminary data.</text>
</comment>
<evidence type="ECO:0000256" key="8">
    <source>
        <dbReference type="HAMAP-Rule" id="MF_01325"/>
    </source>
</evidence>
<keyword evidence="4 8" id="KW-0694">RNA-binding</keyword>
<evidence type="ECO:0000256" key="11">
    <source>
        <dbReference type="SAM" id="MobiDB-lite"/>
    </source>
</evidence>
<dbReference type="OrthoDB" id="9806135at2"/>
<dbReference type="AlphaFoldDB" id="A0A552UAR7"/>
<feature type="modified residue" description="N5-methylglutamine" evidence="8">
    <location>
        <position position="151"/>
    </location>
</feature>
<dbReference type="HAMAP" id="MF_01325_B">
    <property type="entry name" value="Ribosomal_uL3_B"/>
    <property type="match status" value="1"/>
</dbReference>
<keyword evidence="6 8" id="KW-0687">Ribonucleoprotein</keyword>
<dbReference type="GO" id="GO:0006412">
    <property type="term" value="P:translation"/>
    <property type="evidence" value="ECO:0007669"/>
    <property type="project" value="UniProtKB-UniRule"/>
</dbReference>
<protein>
    <recommendedName>
        <fullName evidence="7 8">Large ribosomal subunit protein uL3</fullName>
    </recommendedName>
</protein>
<dbReference type="RefSeq" id="WP_144335470.1">
    <property type="nucleotide sequence ID" value="NZ_VJWA01000002.1"/>
</dbReference>
<dbReference type="NCBIfam" id="TIGR03625">
    <property type="entry name" value="L3_bact"/>
    <property type="match status" value="1"/>
</dbReference>
<keyword evidence="3 8" id="KW-0699">rRNA-binding</keyword>
<dbReference type="InterPro" id="IPR000597">
    <property type="entry name" value="Ribosomal_uL3"/>
</dbReference>
<evidence type="ECO:0000256" key="2">
    <source>
        <dbReference type="ARBA" id="ARBA00022481"/>
    </source>
</evidence>
<evidence type="ECO:0000256" key="7">
    <source>
        <dbReference type="ARBA" id="ARBA00035243"/>
    </source>
</evidence>
<dbReference type="SUPFAM" id="SSF50447">
    <property type="entry name" value="Translation proteins"/>
    <property type="match status" value="1"/>
</dbReference>
<comment type="PTM">
    <text evidence="8">Methylated by PrmB.</text>
</comment>
<dbReference type="Pfam" id="PF00297">
    <property type="entry name" value="Ribosomal_L3"/>
    <property type="match status" value="1"/>
</dbReference>
<dbReference type="FunFam" id="3.30.160.810:FF:000001">
    <property type="entry name" value="50S ribosomal protein L3"/>
    <property type="match status" value="1"/>
</dbReference>
<dbReference type="Gene3D" id="3.30.160.810">
    <property type="match status" value="1"/>
</dbReference>
<accession>A0A552UAR7</accession>
<dbReference type="PANTHER" id="PTHR11229:SF16">
    <property type="entry name" value="LARGE RIBOSOMAL SUBUNIT PROTEIN UL3C"/>
    <property type="match status" value="1"/>
</dbReference>
<proteinExistence type="inferred from homology"/>
<dbReference type="PROSITE" id="PS00474">
    <property type="entry name" value="RIBOSOMAL_L3"/>
    <property type="match status" value="1"/>
</dbReference>
<evidence type="ECO:0000256" key="9">
    <source>
        <dbReference type="RuleBase" id="RU003905"/>
    </source>
</evidence>
<sequence>MRSGVIAKKMGMTRLFQSDGRHVPVTVLALEGCQVVSVRTQERDGYTAVQLGAGVKKAKNTSKPERGHFGAASVEPKAKVAEFRVSEDALLDVAATVSADHFVAGQMVDVTGDTVGKGFQGGMKRWNFGGLRATHGVSVSHRSLGSTGQRQDPGKVFKGKKMAGHMGDRQRTQQNLEVVSTDVERGLIFVKGSVPGHKGGWLLVKDAVKVARHADAPYPASIKSAANDTPVVEDQIVNDQVADTTPETVTEEA</sequence>
<evidence type="ECO:0000313" key="12">
    <source>
        <dbReference type="EMBL" id="TRW15302.1"/>
    </source>
</evidence>
<comment type="function">
    <text evidence="8 10">One of the primary rRNA binding proteins, it binds directly near the 3'-end of the 23S rRNA, where it nucleates assembly of the 50S subunit.</text>
</comment>
<dbReference type="InterPro" id="IPR019927">
    <property type="entry name" value="Ribosomal_uL3_bac/org-type"/>
</dbReference>
<evidence type="ECO:0000256" key="5">
    <source>
        <dbReference type="ARBA" id="ARBA00022980"/>
    </source>
</evidence>
<keyword evidence="2 8" id="KW-0488">Methylation</keyword>
<comment type="subunit">
    <text evidence="8 10">Part of the 50S ribosomal subunit. Forms a cluster with proteins L14 and L19.</text>
</comment>
<evidence type="ECO:0000256" key="10">
    <source>
        <dbReference type="RuleBase" id="RU003906"/>
    </source>
</evidence>
<dbReference type="PANTHER" id="PTHR11229">
    <property type="entry name" value="50S RIBOSOMAL PROTEIN L3"/>
    <property type="match status" value="1"/>
</dbReference>
<dbReference type="GO" id="GO:0022625">
    <property type="term" value="C:cytosolic large ribosomal subunit"/>
    <property type="evidence" value="ECO:0007669"/>
    <property type="project" value="TreeGrafter"/>
</dbReference>
<dbReference type="GO" id="GO:0003735">
    <property type="term" value="F:structural constituent of ribosome"/>
    <property type="evidence" value="ECO:0007669"/>
    <property type="project" value="UniProtKB-UniRule"/>
</dbReference>
<evidence type="ECO:0000256" key="4">
    <source>
        <dbReference type="ARBA" id="ARBA00022884"/>
    </source>
</evidence>
<evidence type="ECO:0000256" key="3">
    <source>
        <dbReference type="ARBA" id="ARBA00022730"/>
    </source>
</evidence>
<dbReference type="FunFam" id="2.40.30.10:FF:000004">
    <property type="entry name" value="50S ribosomal protein L3"/>
    <property type="match status" value="1"/>
</dbReference>
<feature type="compositionally biased region" description="Polar residues" evidence="11">
    <location>
        <begin position="140"/>
        <end position="150"/>
    </location>
</feature>
<dbReference type="GO" id="GO:0019843">
    <property type="term" value="F:rRNA binding"/>
    <property type="evidence" value="ECO:0007669"/>
    <property type="project" value="UniProtKB-UniRule"/>
</dbReference>